<dbReference type="InterPro" id="IPR050952">
    <property type="entry name" value="TRIM-NHL_E3_ligases"/>
</dbReference>
<dbReference type="Gene3D" id="2.120.10.30">
    <property type="entry name" value="TolB, C-terminal domain"/>
    <property type="match status" value="2"/>
</dbReference>
<dbReference type="OrthoDB" id="9799230at2"/>
<dbReference type="EMBL" id="NPDN01000004">
    <property type="protein sequence ID" value="PJZ25645.1"/>
    <property type="molecule type" value="Genomic_DNA"/>
</dbReference>
<name>A0A2M9XD72_9LEPT</name>
<dbReference type="PANTHER" id="PTHR24104:SF25">
    <property type="entry name" value="PROTEIN LIN-41"/>
    <property type="match status" value="1"/>
</dbReference>
<comment type="caution">
    <text evidence="1">The sequence shown here is derived from an EMBL/GenBank/DDBJ whole genome shotgun (WGS) entry which is preliminary data.</text>
</comment>
<dbReference type="Proteomes" id="UP000232196">
    <property type="component" value="Unassembled WGS sequence"/>
</dbReference>
<dbReference type="InterPro" id="IPR011042">
    <property type="entry name" value="6-blade_b-propeller_TolB-like"/>
</dbReference>
<dbReference type="PROSITE" id="PS51257">
    <property type="entry name" value="PROKAR_LIPOPROTEIN"/>
    <property type="match status" value="1"/>
</dbReference>
<dbReference type="CDD" id="cd05819">
    <property type="entry name" value="NHL"/>
    <property type="match status" value="1"/>
</dbReference>
<proteinExistence type="predicted"/>
<gene>
    <name evidence="1" type="ORF">CH357_08290</name>
</gene>
<evidence type="ECO:0000313" key="1">
    <source>
        <dbReference type="EMBL" id="PJZ25645.1"/>
    </source>
</evidence>
<sequence>METVGPRFFSVILLFLGSFISCAPNNSSLDPNILKMEALLLPPMVAKGFRIVSTIEYNFDNPYAIAVDSKDNVYVAEKSWTCDVQHDYTGGCPLYVTTTRSRVLKFDPSGKFLGWLGLDTTGSTGFHSAPTNAVAAFGLNPEEFTIIGGLATDAQDRLYVSDAYRIQRFDSSLNFEAWLGKASDNTIGWHTTGQPQGNPNATQDDGAMNTFGAISFYGNKIYAAEEVLYYVNRYDQSGTYEGWLGKDTNDVKGWHTPLAGVSYFRGTFHGNDIGAFDIAKDIAIDPTNGNLLVVDSVHDPVLSIWAPDGTYLNGLFHTGSTGTGEKPYAIAIDSFGNVIISDMYQGTIRGYNSSLQQRATLQVELPSIPNVYYPIVGAKLTVASNGYLYAVHQTWNRILKIKIVYSEW</sequence>
<accession>A0A2M9XD72</accession>
<protein>
    <submittedName>
        <fullName evidence="1">Uncharacterized protein</fullName>
    </submittedName>
</protein>
<organism evidence="1 2">
    <name type="scientific">Leptospira hartskeerlii</name>
    <dbReference type="NCBI Taxonomy" id="2023177"/>
    <lineage>
        <taxon>Bacteria</taxon>
        <taxon>Pseudomonadati</taxon>
        <taxon>Spirochaetota</taxon>
        <taxon>Spirochaetia</taxon>
        <taxon>Leptospirales</taxon>
        <taxon>Leptospiraceae</taxon>
        <taxon>Leptospira</taxon>
    </lineage>
</organism>
<dbReference type="PANTHER" id="PTHR24104">
    <property type="entry name" value="E3 UBIQUITIN-PROTEIN LIGASE NHLRC1-RELATED"/>
    <property type="match status" value="1"/>
</dbReference>
<dbReference type="SUPFAM" id="SSF101898">
    <property type="entry name" value="NHL repeat"/>
    <property type="match status" value="1"/>
</dbReference>
<keyword evidence="2" id="KW-1185">Reference proteome</keyword>
<reference evidence="1 2" key="1">
    <citation type="submission" date="2017-07" db="EMBL/GenBank/DDBJ databases">
        <title>Leptospira spp. isolated from tropical soils.</title>
        <authorList>
            <person name="Thibeaux R."/>
            <person name="Iraola G."/>
            <person name="Ferres I."/>
            <person name="Bierque E."/>
            <person name="Girault D."/>
            <person name="Soupe-Gilbert M.-E."/>
            <person name="Picardeau M."/>
            <person name="Goarant C."/>
        </authorList>
    </citation>
    <scope>NUCLEOTIDE SEQUENCE [LARGE SCALE GENOMIC DNA]</scope>
    <source>
        <strain evidence="1 2">MCA1-C-A1</strain>
    </source>
</reference>
<evidence type="ECO:0000313" key="2">
    <source>
        <dbReference type="Proteomes" id="UP000232196"/>
    </source>
</evidence>
<dbReference type="GO" id="GO:0008270">
    <property type="term" value="F:zinc ion binding"/>
    <property type="evidence" value="ECO:0007669"/>
    <property type="project" value="UniProtKB-KW"/>
</dbReference>
<dbReference type="AlphaFoldDB" id="A0A2M9XD72"/>